<evidence type="ECO:0000256" key="1">
    <source>
        <dbReference type="ARBA" id="ARBA00004141"/>
    </source>
</evidence>
<dbReference type="PROSITE" id="PS51225">
    <property type="entry name" value="MARVEL"/>
    <property type="match status" value="2"/>
</dbReference>
<accession>A0AAU9VX39</accession>
<keyword evidence="3 6" id="KW-1133">Transmembrane helix</keyword>
<feature type="transmembrane region" description="Helical" evidence="6">
    <location>
        <begin position="297"/>
        <end position="318"/>
    </location>
</feature>
<feature type="transmembrane region" description="Helical" evidence="6">
    <location>
        <begin position="263"/>
        <end position="285"/>
    </location>
</feature>
<evidence type="ECO:0000256" key="3">
    <source>
        <dbReference type="ARBA" id="ARBA00022989"/>
    </source>
</evidence>
<sequence>MADPENPDTTARSHEAPASGDIGLTMSYIISIPGILKIVEFFTLLLAFALAADEYATLAQYFVVDWGRMDFFLFVTVTSWLLVIAVFVLFAFNIISKINLSIDWNIPVFVFAVVAAILLLLSSALLAADAAGLLSDRLNAAVAFGFISMFVFIADAVVYFLRRTGIFYPPQDRKEIETVLKSIFKMSNPEDKEAVSRPNAAIMDSAGGGNAGGAGVSITITFNKAYVVSIPGVLKIVEFILLLLAFSIAADISFAYWGRMSFFLFVTITSWLLVIAWFVLFTFNLQTKINLSINWNITLLIFAAVVAFLLLISSALLADDVRKFEPGSYGDFSANSIPDLDQDQDQGLDWNRNLDSLRAAVAFGFIAMFVFIGDAVVNILKITGKTQVQIAL</sequence>
<name>A0AAU9VX39_9CNID</name>
<gene>
    <name evidence="8" type="ORF">PMEA_00028337</name>
</gene>
<feature type="transmembrane region" description="Helical" evidence="6">
    <location>
        <begin position="104"/>
        <end position="128"/>
    </location>
</feature>
<dbReference type="InterPro" id="IPR050578">
    <property type="entry name" value="MARVEL-CKLF_proteins"/>
</dbReference>
<feature type="transmembrane region" description="Helical" evidence="6">
    <location>
        <begin position="28"/>
        <end position="51"/>
    </location>
</feature>
<comment type="caution">
    <text evidence="8">The sequence shown here is derived from an EMBL/GenBank/DDBJ whole genome shotgun (WGS) entry which is preliminary data.</text>
</comment>
<protein>
    <recommendedName>
        <fullName evidence="7">MARVEL domain-containing protein</fullName>
    </recommendedName>
</protein>
<feature type="transmembrane region" description="Helical" evidence="6">
    <location>
        <begin position="140"/>
        <end position="161"/>
    </location>
</feature>
<feature type="domain" description="MARVEL" evidence="7">
    <location>
        <begin position="226"/>
        <end position="383"/>
    </location>
</feature>
<dbReference type="Proteomes" id="UP001159428">
    <property type="component" value="Unassembled WGS sequence"/>
</dbReference>
<feature type="transmembrane region" description="Helical" evidence="6">
    <location>
        <begin position="359"/>
        <end position="380"/>
    </location>
</feature>
<evidence type="ECO:0000313" key="8">
    <source>
        <dbReference type="EMBL" id="CAH3041701.1"/>
    </source>
</evidence>
<organism evidence="8 9">
    <name type="scientific">Pocillopora meandrina</name>
    <dbReference type="NCBI Taxonomy" id="46732"/>
    <lineage>
        <taxon>Eukaryota</taxon>
        <taxon>Metazoa</taxon>
        <taxon>Cnidaria</taxon>
        <taxon>Anthozoa</taxon>
        <taxon>Hexacorallia</taxon>
        <taxon>Scleractinia</taxon>
        <taxon>Astrocoeniina</taxon>
        <taxon>Pocilloporidae</taxon>
        <taxon>Pocillopora</taxon>
    </lineage>
</organism>
<evidence type="ECO:0000259" key="7">
    <source>
        <dbReference type="PROSITE" id="PS51225"/>
    </source>
</evidence>
<comment type="subcellular location">
    <subcellularLocation>
        <location evidence="1">Membrane</location>
        <topology evidence="1">Multi-pass membrane protein</topology>
    </subcellularLocation>
</comment>
<feature type="transmembrane region" description="Helical" evidence="6">
    <location>
        <begin position="71"/>
        <end position="92"/>
    </location>
</feature>
<dbReference type="Pfam" id="PF01284">
    <property type="entry name" value="MARVEL"/>
    <property type="match status" value="2"/>
</dbReference>
<proteinExistence type="predicted"/>
<evidence type="ECO:0000256" key="5">
    <source>
        <dbReference type="PROSITE-ProRule" id="PRU00581"/>
    </source>
</evidence>
<evidence type="ECO:0000256" key="2">
    <source>
        <dbReference type="ARBA" id="ARBA00022692"/>
    </source>
</evidence>
<evidence type="ECO:0000313" key="9">
    <source>
        <dbReference type="Proteomes" id="UP001159428"/>
    </source>
</evidence>
<keyword evidence="4 5" id="KW-0472">Membrane</keyword>
<dbReference type="AlphaFoldDB" id="A0AAU9VX39"/>
<dbReference type="InterPro" id="IPR008253">
    <property type="entry name" value="Marvel"/>
</dbReference>
<dbReference type="EMBL" id="CALNXJ010000006">
    <property type="protein sequence ID" value="CAH3041701.1"/>
    <property type="molecule type" value="Genomic_DNA"/>
</dbReference>
<dbReference type="GO" id="GO:0016020">
    <property type="term" value="C:membrane"/>
    <property type="evidence" value="ECO:0007669"/>
    <property type="project" value="UniProtKB-SubCell"/>
</dbReference>
<keyword evidence="2 5" id="KW-0812">Transmembrane</keyword>
<keyword evidence="9" id="KW-1185">Reference proteome</keyword>
<dbReference type="PANTHER" id="PTHR22776:SF49">
    <property type="entry name" value="MARVEL DOMAIN-CONTAINING PROTEIN"/>
    <property type="match status" value="1"/>
</dbReference>
<evidence type="ECO:0000256" key="6">
    <source>
        <dbReference type="SAM" id="Phobius"/>
    </source>
</evidence>
<evidence type="ECO:0000256" key="4">
    <source>
        <dbReference type="ARBA" id="ARBA00023136"/>
    </source>
</evidence>
<feature type="domain" description="MARVEL" evidence="7">
    <location>
        <begin position="28"/>
        <end position="164"/>
    </location>
</feature>
<reference evidence="8 9" key="1">
    <citation type="submission" date="2022-05" db="EMBL/GenBank/DDBJ databases">
        <authorList>
            <consortium name="Genoscope - CEA"/>
            <person name="William W."/>
        </authorList>
    </citation>
    <scope>NUCLEOTIDE SEQUENCE [LARGE SCALE GENOMIC DNA]</scope>
</reference>
<dbReference type="PANTHER" id="PTHR22776">
    <property type="entry name" value="MARVEL-CONTAINING POTENTIAL LIPID RAFT-ASSOCIATED PROTEIN"/>
    <property type="match status" value="1"/>
</dbReference>